<comment type="subcellular location">
    <subcellularLocation>
        <location evidence="1">Membrane</location>
        <topology evidence="1">Peripheral membrane protein</topology>
    </subcellularLocation>
</comment>
<reference evidence="8" key="1">
    <citation type="journal article" date="2023" name="Commun. Biol.">
        <title>Genome analysis of Parmales, the sister group of diatoms, reveals the evolutionary specialization of diatoms from phago-mixotrophs to photoautotrophs.</title>
        <authorList>
            <person name="Ban H."/>
            <person name="Sato S."/>
            <person name="Yoshikawa S."/>
            <person name="Yamada K."/>
            <person name="Nakamura Y."/>
            <person name="Ichinomiya M."/>
            <person name="Sato N."/>
            <person name="Blanc-Mathieu R."/>
            <person name="Endo H."/>
            <person name="Kuwata A."/>
            <person name="Ogata H."/>
        </authorList>
    </citation>
    <scope>NUCLEOTIDE SEQUENCE [LARGE SCALE GENOMIC DNA]</scope>
</reference>
<keyword evidence="4" id="KW-0472">Membrane</keyword>
<evidence type="ECO:0000256" key="4">
    <source>
        <dbReference type="ARBA" id="ARBA00023136"/>
    </source>
</evidence>
<dbReference type="GO" id="GO:0015979">
    <property type="term" value="P:photosynthesis"/>
    <property type="evidence" value="ECO:0007669"/>
    <property type="project" value="InterPro"/>
</dbReference>
<dbReference type="SUPFAM" id="SSF81585">
    <property type="entry name" value="PsbU/PolX domain-like"/>
    <property type="match status" value="1"/>
</dbReference>
<dbReference type="GO" id="GO:0019898">
    <property type="term" value="C:extrinsic component of membrane"/>
    <property type="evidence" value="ECO:0007669"/>
    <property type="project" value="InterPro"/>
</dbReference>
<accession>A0A9W7LCR0</accession>
<name>A0A9W7LCR0_9STRA</name>
<dbReference type="EMBL" id="BRYA01000231">
    <property type="protein sequence ID" value="GMI44892.1"/>
    <property type="molecule type" value="Genomic_DNA"/>
</dbReference>
<gene>
    <name evidence="7" type="ORF">TrCOL_g3157</name>
</gene>
<dbReference type="InterPro" id="IPR010527">
    <property type="entry name" value="PSII_PsbU"/>
</dbReference>
<evidence type="ECO:0000256" key="3">
    <source>
        <dbReference type="ARBA" id="ARBA00023078"/>
    </source>
</evidence>
<feature type="signal peptide" evidence="6">
    <location>
        <begin position="1"/>
        <end position="18"/>
    </location>
</feature>
<protein>
    <recommendedName>
        <fullName evidence="5">Photosystem II 12 kDa extrinsic protein</fullName>
    </recommendedName>
</protein>
<dbReference type="Gene3D" id="1.10.150.320">
    <property type="entry name" value="Photosystem II 12 kDa extrinsic protein"/>
    <property type="match status" value="1"/>
</dbReference>
<dbReference type="GO" id="GO:0009523">
    <property type="term" value="C:photosystem II"/>
    <property type="evidence" value="ECO:0007669"/>
    <property type="project" value="InterPro"/>
</dbReference>
<dbReference type="OrthoDB" id="191591at2759"/>
<organism evidence="7 8">
    <name type="scientific">Triparma columacea</name>
    <dbReference type="NCBI Taxonomy" id="722753"/>
    <lineage>
        <taxon>Eukaryota</taxon>
        <taxon>Sar</taxon>
        <taxon>Stramenopiles</taxon>
        <taxon>Ochrophyta</taxon>
        <taxon>Bolidophyceae</taxon>
        <taxon>Parmales</taxon>
        <taxon>Triparmaceae</taxon>
        <taxon>Triparma</taxon>
    </lineage>
</organism>
<keyword evidence="6" id="KW-0732">Signal</keyword>
<dbReference type="Proteomes" id="UP001165065">
    <property type="component" value="Unassembled WGS sequence"/>
</dbReference>
<keyword evidence="3" id="KW-0793">Thylakoid</keyword>
<keyword evidence="8" id="KW-1185">Reference proteome</keyword>
<dbReference type="Pfam" id="PF06514">
    <property type="entry name" value="PsbU"/>
    <property type="match status" value="1"/>
</dbReference>
<proteinExistence type="inferred from homology"/>
<comment type="caution">
    <text evidence="7">The sequence shown here is derived from an EMBL/GenBank/DDBJ whole genome shotgun (WGS) entry which is preliminary data.</text>
</comment>
<evidence type="ECO:0000313" key="7">
    <source>
        <dbReference type="EMBL" id="GMI44892.1"/>
    </source>
</evidence>
<comment type="similarity">
    <text evidence="2">Belongs to the PsbU family.</text>
</comment>
<dbReference type="GO" id="GO:0042549">
    <property type="term" value="P:photosystem II stabilization"/>
    <property type="evidence" value="ECO:0007669"/>
    <property type="project" value="InterPro"/>
</dbReference>
<feature type="chain" id="PRO_5040895480" description="Photosystem II 12 kDa extrinsic protein" evidence="6">
    <location>
        <begin position="19"/>
        <end position="150"/>
    </location>
</feature>
<evidence type="ECO:0000313" key="8">
    <source>
        <dbReference type="Proteomes" id="UP001165065"/>
    </source>
</evidence>
<evidence type="ECO:0000256" key="1">
    <source>
        <dbReference type="ARBA" id="ARBA00004170"/>
    </source>
</evidence>
<evidence type="ECO:0000256" key="5">
    <source>
        <dbReference type="ARBA" id="ARBA00043089"/>
    </source>
</evidence>
<evidence type="ECO:0000256" key="2">
    <source>
        <dbReference type="ARBA" id="ARBA00010827"/>
    </source>
</evidence>
<dbReference type="AlphaFoldDB" id="A0A9W7LCR0"/>
<sequence>MKSYTSLLVIALFASSLAYTPTSKSRKAFLQTAITSALLAPQAVLISPPTAQAISPFIDDYEVVDGQQATGGKIDLNSAYVTDYKQFRGLYPTIAGKLASHGPYKNVREMYKMAGINSEEKKILKAYEKELTVLPPGRLFLERVNARQST</sequence>
<evidence type="ECO:0000256" key="6">
    <source>
        <dbReference type="SAM" id="SignalP"/>
    </source>
</evidence>